<dbReference type="EMBL" id="ML995481">
    <property type="protein sequence ID" value="KAF2143875.1"/>
    <property type="molecule type" value="Genomic_DNA"/>
</dbReference>
<name>A0A6A6BKN4_9PEZI</name>
<reference evidence="3" key="1">
    <citation type="journal article" date="2020" name="Stud. Mycol.">
        <title>101 Dothideomycetes genomes: a test case for predicting lifestyles and emergence of pathogens.</title>
        <authorList>
            <person name="Haridas S."/>
            <person name="Albert R."/>
            <person name="Binder M."/>
            <person name="Bloem J."/>
            <person name="Labutti K."/>
            <person name="Salamov A."/>
            <person name="Andreopoulos B."/>
            <person name="Baker S."/>
            <person name="Barry K."/>
            <person name="Bills G."/>
            <person name="Bluhm B."/>
            <person name="Cannon C."/>
            <person name="Castanera R."/>
            <person name="Culley D."/>
            <person name="Daum C."/>
            <person name="Ezra D."/>
            <person name="Gonzalez J."/>
            <person name="Henrissat B."/>
            <person name="Kuo A."/>
            <person name="Liang C."/>
            <person name="Lipzen A."/>
            <person name="Lutzoni F."/>
            <person name="Magnuson J."/>
            <person name="Mondo S."/>
            <person name="Nolan M."/>
            <person name="Ohm R."/>
            <person name="Pangilinan J."/>
            <person name="Park H.-J."/>
            <person name="Ramirez L."/>
            <person name="Alfaro M."/>
            <person name="Sun H."/>
            <person name="Tritt A."/>
            <person name="Yoshinaga Y."/>
            <person name="Zwiers L.-H."/>
            <person name="Turgeon B."/>
            <person name="Goodwin S."/>
            <person name="Spatafora J."/>
            <person name="Crous P."/>
            <person name="Grigoriev I."/>
        </authorList>
    </citation>
    <scope>NUCLEOTIDE SEQUENCE</scope>
    <source>
        <strain evidence="3">CBS 121167</strain>
    </source>
</reference>
<evidence type="ECO:0000259" key="2">
    <source>
        <dbReference type="Pfam" id="PF23394"/>
    </source>
</evidence>
<evidence type="ECO:0000313" key="3">
    <source>
        <dbReference type="EMBL" id="KAF2143875.1"/>
    </source>
</evidence>
<dbReference type="Pfam" id="PF23394">
    <property type="entry name" value="DUF7102"/>
    <property type="match status" value="1"/>
</dbReference>
<feature type="region of interest" description="Disordered" evidence="1">
    <location>
        <begin position="580"/>
        <end position="604"/>
    </location>
</feature>
<dbReference type="RefSeq" id="XP_033399587.1">
    <property type="nucleotide sequence ID" value="XM_033538054.1"/>
</dbReference>
<proteinExistence type="predicted"/>
<dbReference type="OrthoDB" id="3647246at2759"/>
<feature type="compositionally biased region" description="Basic and acidic residues" evidence="1">
    <location>
        <begin position="652"/>
        <end position="667"/>
    </location>
</feature>
<feature type="compositionally biased region" description="Polar residues" evidence="1">
    <location>
        <begin position="592"/>
        <end position="604"/>
    </location>
</feature>
<dbReference type="AlphaFoldDB" id="A0A6A6BKN4"/>
<keyword evidence="4" id="KW-1185">Reference proteome</keyword>
<protein>
    <recommendedName>
        <fullName evidence="2">DUF7102 domain-containing protein</fullName>
    </recommendedName>
</protein>
<evidence type="ECO:0000256" key="1">
    <source>
        <dbReference type="SAM" id="MobiDB-lite"/>
    </source>
</evidence>
<sequence>MPREPHQPNPILHDEPTILQYARFHGIAKKFTSQYPLDPDLIPTAPIFLSEGLLDPVGAVSLELPRNFRIEERLCVNEATLAFLQSTCSVPKLHAEKDPFMARLNRVRNFKAELPILSSDNEMDMKRFLKQPVVDLGDTEIQPEHVDEEKDEGMAWPTKCETLPADYDKQVASEKLQVSRNILLYLQNTLKCNMTPEEIETTIEAEVAHEKRQDYQPITPPLLPMSPLLNSFADPKSSSPTCHLELLSDLTDSTAIEAAALEAELMKQDSIVACDKPAQHASSDDSITLGEIDTFREYSPLYTISDPPVSSPLKRTAEDLKVEVPLTPPTVLQYPNKKMKIVSFSDDLHEYVPELPSTFENGDDVLDSQNSFDAFFAEEIEPIADDVLRQAEQEQLQEVDTTHRVDVPVMDFSLPPAPWDTYSRKVGYGHGRTETELDVQKQLLSRCAKEELKLAPVWRGVSKLDTELHWSPFPPQLAKVAPNETLQDDDALEKMVSKIILGETVDVDLLVWKPDGLRILDESSDDEEELEPANFTERNDITSLVRKRQLEMLDEEDRSVTRPKMFGDFVSATALMKQRQQVEERARRAQQNNMPKTTDSTPLTSNILDGGLALGGMFSTSSAVSKFMDLQNGIASTVNPLENPGTLDTSEENLRSYGRQDERKAPNEEMLPPPAAADETHTAALPGPPIPSTLPAQTFIISSAIVSSQRNLLRHIEMLYPNIDLIERDSGNANARFPEADIIVSRATGLLITTLQKIKQRPLPGQVQISGIKERVARVSGRYERVVVLVSEGRIETAAGFPAISSSGSSTAYGALDQRDCEAFAAFAAFAASLDADINVWYIAGGDAELARWVVGLMAQYG</sequence>
<dbReference type="Proteomes" id="UP000799438">
    <property type="component" value="Unassembled WGS sequence"/>
</dbReference>
<accession>A0A6A6BKN4</accession>
<gene>
    <name evidence="3" type="ORF">K452DRAFT_247364</name>
</gene>
<feature type="non-terminal residue" evidence="3">
    <location>
        <position position="862"/>
    </location>
</feature>
<dbReference type="InterPro" id="IPR055528">
    <property type="entry name" value="DUF7102"/>
</dbReference>
<feature type="region of interest" description="Disordered" evidence="1">
    <location>
        <begin position="639"/>
        <end position="689"/>
    </location>
</feature>
<dbReference type="GeneID" id="54295550"/>
<feature type="domain" description="DUF7102" evidence="2">
    <location>
        <begin position="698"/>
        <end position="861"/>
    </location>
</feature>
<organism evidence="3 4">
    <name type="scientific">Aplosporella prunicola CBS 121167</name>
    <dbReference type="NCBI Taxonomy" id="1176127"/>
    <lineage>
        <taxon>Eukaryota</taxon>
        <taxon>Fungi</taxon>
        <taxon>Dikarya</taxon>
        <taxon>Ascomycota</taxon>
        <taxon>Pezizomycotina</taxon>
        <taxon>Dothideomycetes</taxon>
        <taxon>Dothideomycetes incertae sedis</taxon>
        <taxon>Botryosphaeriales</taxon>
        <taxon>Aplosporellaceae</taxon>
        <taxon>Aplosporella</taxon>
    </lineage>
</organism>
<evidence type="ECO:0000313" key="4">
    <source>
        <dbReference type="Proteomes" id="UP000799438"/>
    </source>
</evidence>